<dbReference type="OrthoDB" id="9797895at2"/>
<dbReference type="GO" id="GO:0016829">
    <property type="term" value="F:lyase activity"/>
    <property type="evidence" value="ECO:0007669"/>
    <property type="project" value="UniProtKB-KW"/>
</dbReference>
<dbReference type="PANTHER" id="PTHR33542">
    <property type="entry name" value="SIROHYDROCHLORIN FERROCHELATASE, CHLOROPLASTIC"/>
    <property type="match status" value="1"/>
</dbReference>
<sequence>MKTGIILLTHGSRLPEAQITLHHLKELVAQESSYDVVEGASLQFNQPDLPAALATMAARGMKRVVVVPLFLSQGVHMKEDIPEILAREKARYPHMDIVMTGNIGAHRKLAEIIMERIREVSDQHAINY</sequence>
<evidence type="ECO:0000313" key="4">
    <source>
        <dbReference type="Proteomes" id="UP000184529"/>
    </source>
</evidence>
<organism evidence="3 4">
    <name type="scientific">Desulfofundulus thermosubterraneus DSM 16057</name>
    <dbReference type="NCBI Taxonomy" id="1121432"/>
    <lineage>
        <taxon>Bacteria</taxon>
        <taxon>Bacillati</taxon>
        <taxon>Bacillota</taxon>
        <taxon>Clostridia</taxon>
        <taxon>Eubacteriales</taxon>
        <taxon>Peptococcaceae</taxon>
        <taxon>Desulfofundulus</taxon>
    </lineage>
</organism>
<dbReference type="InterPro" id="IPR050963">
    <property type="entry name" value="Sirohydro_Cobaltochel/CbiX"/>
</dbReference>
<keyword evidence="4" id="KW-1185">Reference proteome</keyword>
<evidence type="ECO:0000256" key="2">
    <source>
        <dbReference type="ARBA" id="ARBA00023239"/>
    </source>
</evidence>
<dbReference type="PANTHER" id="PTHR33542:SF3">
    <property type="entry name" value="SIROHYDROCHLORIN FERROCHELATASE, CHLOROPLASTIC"/>
    <property type="match status" value="1"/>
</dbReference>
<dbReference type="CDD" id="cd03416">
    <property type="entry name" value="CbiX_SirB_N"/>
    <property type="match status" value="1"/>
</dbReference>
<reference evidence="4" key="1">
    <citation type="submission" date="2016-11" db="EMBL/GenBank/DDBJ databases">
        <authorList>
            <person name="Varghese N."/>
            <person name="Submissions S."/>
        </authorList>
    </citation>
    <scope>NUCLEOTIDE SEQUENCE [LARGE SCALE GENOMIC DNA]</scope>
    <source>
        <strain evidence="4">DSM 16057</strain>
    </source>
</reference>
<dbReference type="InterPro" id="IPR002762">
    <property type="entry name" value="CbiX-like"/>
</dbReference>
<evidence type="ECO:0000313" key="3">
    <source>
        <dbReference type="EMBL" id="SHI73642.1"/>
    </source>
</evidence>
<accession>A0A1M6DKB4</accession>
<dbReference type="Pfam" id="PF01903">
    <property type="entry name" value="CbiX"/>
    <property type="match status" value="1"/>
</dbReference>
<dbReference type="STRING" id="1121432.SAMN02745219_00948"/>
<dbReference type="AlphaFoldDB" id="A0A1M6DKB4"/>
<dbReference type="Gene3D" id="3.40.50.1400">
    <property type="match status" value="1"/>
</dbReference>
<proteinExistence type="predicted"/>
<keyword evidence="1" id="KW-0479">Metal-binding</keyword>
<dbReference type="Proteomes" id="UP000184529">
    <property type="component" value="Unassembled WGS sequence"/>
</dbReference>
<dbReference type="EMBL" id="FQZM01000010">
    <property type="protein sequence ID" value="SHI73642.1"/>
    <property type="molecule type" value="Genomic_DNA"/>
</dbReference>
<gene>
    <name evidence="3" type="ORF">SAMN02745219_00948</name>
</gene>
<dbReference type="GO" id="GO:0046872">
    <property type="term" value="F:metal ion binding"/>
    <property type="evidence" value="ECO:0007669"/>
    <property type="project" value="UniProtKB-KW"/>
</dbReference>
<protein>
    <submittedName>
        <fullName evidence="3">CbiX protein</fullName>
    </submittedName>
</protein>
<dbReference type="RefSeq" id="WP_072867609.1">
    <property type="nucleotide sequence ID" value="NZ_FQZM01000010.1"/>
</dbReference>
<dbReference type="SUPFAM" id="SSF53800">
    <property type="entry name" value="Chelatase"/>
    <property type="match status" value="1"/>
</dbReference>
<name>A0A1M6DKB4_9FIRM</name>
<keyword evidence="2" id="KW-0456">Lyase</keyword>
<evidence type="ECO:0000256" key="1">
    <source>
        <dbReference type="ARBA" id="ARBA00022723"/>
    </source>
</evidence>